<dbReference type="GO" id="GO:0046933">
    <property type="term" value="F:proton-transporting ATP synthase activity, rotational mechanism"/>
    <property type="evidence" value="ECO:0007669"/>
    <property type="project" value="UniProtKB-UniRule"/>
</dbReference>
<comment type="similarity">
    <text evidence="3 10">Belongs to the ATPase gamma chain family.</text>
</comment>
<comment type="subcellular location">
    <subcellularLocation>
        <location evidence="10">Cell membrane</location>
        <topology evidence="10">Peripheral membrane protein</topology>
    </subcellularLocation>
    <subcellularLocation>
        <location evidence="2">Membrane</location>
        <topology evidence="2">Peripheral membrane protein</topology>
    </subcellularLocation>
</comment>
<gene>
    <name evidence="10" type="primary">atpG</name>
    <name evidence="11" type="ORF">A2008_08255</name>
</gene>
<dbReference type="Gene3D" id="3.40.1380.10">
    <property type="match status" value="1"/>
</dbReference>
<evidence type="ECO:0000256" key="5">
    <source>
        <dbReference type="ARBA" id="ARBA00022781"/>
    </source>
</evidence>
<evidence type="ECO:0000256" key="9">
    <source>
        <dbReference type="ARBA" id="ARBA00023310"/>
    </source>
</evidence>
<evidence type="ECO:0000256" key="8">
    <source>
        <dbReference type="ARBA" id="ARBA00023196"/>
    </source>
</evidence>
<keyword evidence="10" id="KW-1003">Cell membrane</keyword>
<dbReference type="PRINTS" id="PR00126">
    <property type="entry name" value="ATPASEGAMMA"/>
</dbReference>
<evidence type="ECO:0000313" key="11">
    <source>
        <dbReference type="EMBL" id="OGM05272.1"/>
    </source>
</evidence>
<dbReference type="InterPro" id="IPR000131">
    <property type="entry name" value="ATP_synth_F1_gsu"/>
</dbReference>
<dbReference type="Pfam" id="PF00231">
    <property type="entry name" value="ATP-synt"/>
    <property type="match status" value="1"/>
</dbReference>
<dbReference type="AlphaFoldDB" id="A0A1F7WR78"/>
<keyword evidence="8 10" id="KW-0139">CF(1)</keyword>
<dbReference type="NCBIfam" id="TIGR01146">
    <property type="entry name" value="ATPsyn_F1gamma"/>
    <property type="match status" value="1"/>
</dbReference>
<evidence type="ECO:0000256" key="6">
    <source>
        <dbReference type="ARBA" id="ARBA00023065"/>
    </source>
</evidence>
<evidence type="ECO:0000256" key="2">
    <source>
        <dbReference type="ARBA" id="ARBA00004170"/>
    </source>
</evidence>
<protein>
    <recommendedName>
        <fullName evidence="10">ATP synthase gamma chain</fullName>
    </recommendedName>
    <alternativeName>
        <fullName evidence="10">ATP synthase F1 sector gamma subunit</fullName>
    </alternativeName>
    <alternativeName>
        <fullName evidence="10">F-ATPase gamma subunit</fullName>
    </alternativeName>
</protein>
<dbReference type="InterPro" id="IPR035968">
    <property type="entry name" value="ATP_synth_F1_ATPase_gsu"/>
</dbReference>
<proteinExistence type="inferred from homology"/>
<dbReference type="EMBL" id="MGFH01000118">
    <property type="protein sequence ID" value="OGM05272.1"/>
    <property type="molecule type" value="Genomic_DNA"/>
</dbReference>
<dbReference type="PANTHER" id="PTHR11693:SF22">
    <property type="entry name" value="ATP SYNTHASE SUBUNIT GAMMA, MITOCHONDRIAL"/>
    <property type="match status" value="1"/>
</dbReference>
<keyword evidence="6 10" id="KW-0406">Ion transport</keyword>
<evidence type="ECO:0000256" key="3">
    <source>
        <dbReference type="ARBA" id="ARBA00007681"/>
    </source>
</evidence>
<keyword evidence="9 10" id="KW-0066">ATP synthesis</keyword>
<keyword evidence="7 10" id="KW-0472">Membrane</keyword>
<evidence type="ECO:0000256" key="1">
    <source>
        <dbReference type="ARBA" id="ARBA00003456"/>
    </source>
</evidence>
<evidence type="ECO:0000313" key="12">
    <source>
        <dbReference type="Proteomes" id="UP000178735"/>
    </source>
</evidence>
<name>A0A1F7WR78_9BACT</name>
<dbReference type="PANTHER" id="PTHR11693">
    <property type="entry name" value="ATP SYNTHASE GAMMA CHAIN"/>
    <property type="match status" value="1"/>
</dbReference>
<keyword evidence="4 10" id="KW-0813">Transport</keyword>
<dbReference type="GO" id="GO:0042777">
    <property type="term" value="P:proton motive force-driven plasma membrane ATP synthesis"/>
    <property type="evidence" value="ECO:0007669"/>
    <property type="project" value="UniProtKB-UniRule"/>
</dbReference>
<organism evidence="11 12">
    <name type="scientific">Candidatus Wallbacteria bacterium GWC2_49_35</name>
    <dbReference type="NCBI Taxonomy" id="1817813"/>
    <lineage>
        <taxon>Bacteria</taxon>
        <taxon>Candidatus Walliibacteriota</taxon>
    </lineage>
</organism>
<dbReference type="Proteomes" id="UP000178735">
    <property type="component" value="Unassembled WGS sequence"/>
</dbReference>
<dbReference type="GO" id="GO:0005524">
    <property type="term" value="F:ATP binding"/>
    <property type="evidence" value="ECO:0007669"/>
    <property type="project" value="UniProtKB-UniRule"/>
</dbReference>
<dbReference type="SUPFAM" id="SSF52943">
    <property type="entry name" value="ATP synthase (F1-ATPase), gamma subunit"/>
    <property type="match status" value="1"/>
</dbReference>
<dbReference type="CDD" id="cd12151">
    <property type="entry name" value="F1-ATPase_gamma"/>
    <property type="match status" value="1"/>
</dbReference>
<comment type="function">
    <text evidence="1 10">Produces ATP from ADP in the presence of a proton gradient across the membrane. The gamma chain is believed to be important in regulating ATPase activity and the flow of protons through the CF(0) complex.</text>
</comment>
<comment type="caution">
    <text evidence="11">The sequence shown here is derived from an EMBL/GenBank/DDBJ whole genome shotgun (WGS) entry which is preliminary data.</text>
</comment>
<accession>A0A1F7WR78</accession>
<dbReference type="GO" id="GO:0045259">
    <property type="term" value="C:proton-transporting ATP synthase complex"/>
    <property type="evidence" value="ECO:0007669"/>
    <property type="project" value="UniProtKB-KW"/>
</dbReference>
<dbReference type="STRING" id="1817813.A2008_08255"/>
<comment type="subunit">
    <text evidence="10">F-type ATPases have 2 components, CF(1) - the catalytic core - and CF(0) - the membrane proton channel. CF(1) has five subunits: alpha(3), beta(3), gamma(1), delta(1), epsilon(1). CF(0) has three main subunits: a, b and c.</text>
</comment>
<sequence length="300" mass="33493">MKQAKEIKRKIKSIISIQHITRAMKMVSAAKFKRAQVRLTGISAYFKRIKEMIAEMAAYLSEHKHPFVMSEAEKAEAPRVKCLVVVTGDKGLCGSFNINICKEAEYIAKSAKIEGYETLIITVGTKGYDYLKKRGYKVIFNVPLNKPDPKFDDIEAVVDEVLRVYDSGTSKDIHVLYTHYVSTITYKIAIEKILPLDFNRKEFASAGAAASSVANDFKFEPNASDILNYLLPRYIKMLLFDAIVESSCSEQGTRMITMGSATDKASEIIGELTLILNRARQESITAEILDIVGGVNALKK</sequence>
<dbReference type="Gene3D" id="1.10.287.80">
    <property type="entry name" value="ATP synthase, gamma subunit, helix hairpin domain"/>
    <property type="match status" value="1"/>
</dbReference>
<evidence type="ECO:0000256" key="10">
    <source>
        <dbReference type="HAMAP-Rule" id="MF_00815"/>
    </source>
</evidence>
<reference evidence="11 12" key="1">
    <citation type="journal article" date="2016" name="Nat. Commun.">
        <title>Thousands of microbial genomes shed light on interconnected biogeochemical processes in an aquifer system.</title>
        <authorList>
            <person name="Anantharaman K."/>
            <person name="Brown C.T."/>
            <person name="Hug L.A."/>
            <person name="Sharon I."/>
            <person name="Castelle C.J."/>
            <person name="Probst A.J."/>
            <person name="Thomas B.C."/>
            <person name="Singh A."/>
            <person name="Wilkins M.J."/>
            <person name="Karaoz U."/>
            <person name="Brodie E.L."/>
            <person name="Williams K.H."/>
            <person name="Hubbard S.S."/>
            <person name="Banfield J.F."/>
        </authorList>
    </citation>
    <scope>NUCLEOTIDE SEQUENCE [LARGE SCALE GENOMIC DNA]</scope>
</reference>
<dbReference type="GO" id="GO:0005886">
    <property type="term" value="C:plasma membrane"/>
    <property type="evidence" value="ECO:0007669"/>
    <property type="project" value="UniProtKB-SubCell"/>
</dbReference>
<keyword evidence="5 10" id="KW-0375">Hydrogen ion transport</keyword>
<dbReference type="HAMAP" id="MF_00815">
    <property type="entry name" value="ATP_synth_gamma_bact"/>
    <property type="match status" value="1"/>
</dbReference>
<evidence type="ECO:0000256" key="7">
    <source>
        <dbReference type="ARBA" id="ARBA00023136"/>
    </source>
</evidence>
<evidence type="ECO:0000256" key="4">
    <source>
        <dbReference type="ARBA" id="ARBA00022448"/>
    </source>
</evidence>